<comment type="caution">
    <text evidence="2">The sequence shown here is derived from an EMBL/GenBank/DDBJ whole genome shotgun (WGS) entry which is preliminary data.</text>
</comment>
<dbReference type="Proteomes" id="UP000054997">
    <property type="component" value="Unassembled WGS sequence"/>
</dbReference>
<evidence type="ECO:0000313" key="3">
    <source>
        <dbReference type="Proteomes" id="UP000054997"/>
    </source>
</evidence>
<feature type="coiled-coil region" evidence="1">
    <location>
        <begin position="4"/>
        <end position="66"/>
    </location>
</feature>
<dbReference type="EMBL" id="LNYK01000033">
    <property type="protein sequence ID" value="KTD19916.1"/>
    <property type="molecule type" value="Genomic_DNA"/>
</dbReference>
<name>A0A0W0VIG5_9GAMM</name>
<evidence type="ECO:0000256" key="1">
    <source>
        <dbReference type="SAM" id="Coils"/>
    </source>
</evidence>
<dbReference type="AlphaFoldDB" id="A0A0W0VIG5"/>
<proteinExistence type="predicted"/>
<dbReference type="PATRIC" id="fig|45068.5.peg.2271"/>
<protein>
    <submittedName>
        <fullName evidence="2">Uncharacterized protein</fullName>
    </submittedName>
</protein>
<accession>A0A0W0VIG5</accession>
<organism evidence="2 3">
    <name type="scientific">Legionella londiniensis</name>
    <dbReference type="NCBI Taxonomy" id="45068"/>
    <lineage>
        <taxon>Bacteria</taxon>
        <taxon>Pseudomonadati</taxon>
        <taxon>Pseudomonadota</taxon>
        <taxon>Gammaproteobacteria</taxon>
        <taxon>Legionellales</taxon>
        <taxon>Legionellaceae</taxon>
        <taxon>Legionella</taxon>
    </lineage>
</organism>
<gene>
    <name evidence="2" type="ORF">Llon_2088</name>
</gene>
<keyword evidence="3" id="KW-1185">Reference proteome</keyword>
<sequence length="72" mass="8437">MNAREAITKELKEAKKNLKQYQQILTDCDDKGAERYLLLTATWQLIGHYTRKIDELSQQLDELAEQNHTLSM</sequence>
<evidence type="ECO:0000313" key="2">
    <source>
        <dbReference type="EMBL" id="KTD19916.1"/>
    </source>
</evidence>
<keyword evidence="1" id="KW-0175">Coiled coil</keyword>
<reference evidence="2 3" key="1">
    <citation type="submission" date="2015-11" db="EMBL/GenBank/DDBJ databases">
        <title>Genomic analysis of 38 Legionella species identifies large and diverse effector repertoires.</title>
        <authorList>
            <person name="Burstein D."/>
            <person name="Amaro F."/>
            <person name="Zusman T."/>
            <person name="Lifshitz Z."/>
            <person name="Cohen O."/>
            <person name="Gilbert J.A."/>
            <person name="Pupko T."/>
            <person name="Shuman H.A."/>
            <person name="Segal G."/>
        </authorList>
    </citation>
    <scope>NUCLEOTIDE SEQUENCE [LARGE SCALE GENOMIC DNA]</scope>
    <source>
        <strain evidence="2 3">ATCC 49505</strain>
    </source>
</reference>
<dbReference type="RefSeq" id="WP_058530041.1">
    <property type="nucleotide sequence ID" value="NZ_CAAAHZ010000011.1"/>
</dbReference>